<keyword evidence="6" id="KW-0560">Oxidoreductase</keyword>
<dbReference type="Gene3D" id="1.10.10.140">
    <property type="entry name" value="Cytochrome c oxidase, subunit VIb"/>
    <property type="match status" value="1"/>
</dbReference>
<dbReference type="KEGG" id="phu:Phum_PHUM294200"/>
<dbReference type="InterPro" id="IPR048280">
    <property type="entry name" value="COX6B-like"/>
</dbReference>
<dbReference type="InParanoid" id="E0VLU4"/>
<dbReference type="Pfam" id="PF02297">
    <property type="entry name" value="COX6B"/>
    <property type="match status" value="1"/>
</dbReference>
<comment type="subcellular location">
    <subcellularLocation>
        <location evidence="1">Mitochondrion</location>
    </subcellularLocation>
</comment>
<dbReference type="EnsemblMetazoa" id="PHUM294200-RA">
    <property type="protein sequence ID" value="PHUM294200-PA"/>
    <property type="gene ID" value="PHUM294200"/>
</dbReference>
<reference evidence="6" key="2">
    <citation type="submission" date="2007-04" db="EMBL/GenBank/DDBJ databases">
        <title>The genome of the human body louse.</title>
        <authorList>
            <consortium name="The Human Body Louse Genome Consortium"/>
            <person name="Kirkness E."/>
            <person name="Walenz B."/>
            <person name="Hass B."/>
            <person name="Bruggner R."/>
            <person name="Strausberg R."/>
        </authorList>
    </citation>
    <scope>NUCLEOTIDE SEQUENCE</scope>
    <source>
        <strain evidence="6">USDA</strain>
    </source>
</reference>
<dbReference type="RefSeq" id="XP_002427088.1">
    <property type="nucleotide sequence ID" value="XM_002427043.1"/>
</dbReference>
<dbReference type="VEuPathDB" id="VectorBase:PHUM294200"/>
<comment type="function">
    <text evidence="4">Component of the cytochrome c oxidase, the last enzyme in the mitochondrial electron transport chain which drives oxidative phosphorylation.</text>
</comment>
<proteinExistence type="inferred from homology"/>
<evidence type="ECO:0000313" key="7">
    <source>
        <dbReference type="EnsemblMetazoa" id="PHUM294200-PA"/>
    </source>
</evidence>
<protein>
    <recommendedName>
        <fullName evidence="4">Cytochrome c oxidase subunit</fullName>
    </recommendedName>
</protein>
<dbReference type="FunCoup" id="E0VLU4">
    <property type="interactions" value="740"/>
</dbReference>
<evidence type="ECO:0000256" key="4">
    <source>
        <dbReference type="PIRNR" id="PIRNR000278"/>
    </source>
</evidence>
<dbReference type="GO" id="GO:0045277">
    <property type="term" value="C:respiratory chain complex IV"/>
    <property type="evidence" value="ECO:0007669"/>
    <property type="project" value="InterPro"/>
</dbReference>
<dbReference type="CTD" id="8229721"/>
<keyword evidence="8" id="KW-1185">Reference proteome</keyword>
<dbReference type="FunFam" id="1.10.10.140:FF:000001">
    <property type="entry name" value="Cytochrome c oxidase subunit 6B1"/>
    <property type="match status" value="1"/>
</dbReference>
<accession>E0VLU4</accession>
<dbReference type="GO" id="GO:0016491">
    <property type="term" value="F:oxidoreductase activity"/>
    <property type="evidence" value="ECO:0007669"/>
    <property type="project" value="UniProtKB-KW"/>
</dbReference>
<dbReference type="PANTHER" id="PTHR11387">
    <property type="entry name" value="CYTOCHROME C OXIDASE SUBUNIT 6B"/>
    <property type="match status" value="1"/>
</dbReference>
<dbReference type="CDD" id="cd00926">
    <property type="entry name" value="Cyt_c_Oxidase_VIb"/>
    <property type="match status" value="1"/>
</dbReference>
<dbReference type="Proteomes" id="UP000009046">
    <property type="component" value="Unassembled WGS sequence"/>
</dbReference>
<dbReference type="GO" id="GO:0005739">
    <property type="term" value="C:mitochondrion"/>
    <property type="evidence" value="ECO:0007669"/>
    <property type="project" value="UniProtKB-SubCell"/>
</dbReference>
<dbReference type="SUPFAM" id="SSF47694">
    <property type="entry name" value="Cytochrome c oxidase subunit h"/>
    <property type="match status" value="1"/>
</dbReference>
<evidence type="ECO:0000313" key="6">
    <source>
        <dbReference type="EMBL" id="EEB14350.1"/>
    </source>
</evidence>
<dbReference type="InterPro" id="IPR003213">
    <property type="entry name" value="Cyt_c_oxidase_su6B"/>
</dbReference>
<feature type="disulfide bond" evidence="5">
    <location>
        <begin position="37"/>
        <end position="48"/>
    </location>
</feature>
<feature type="disulfide bond" evidence="5">
    <location>
        <begin position="27"/>
        <end position="59"/>
    </location>
</feature>
<dbReference type="InterPro" id="IPR036549">
    <property type="entry name" value="CX6/COA6-like_sf"/>
</dbReference>
<dbReference type="GeneID" id="8229721"/>
<evidence type="ECO:0000256" key="5">
    <source>
        <dbReference type="PIRSR" id="PIRSR000278-1"/>
    </source>
</evidence>
<evidence type="ECO:0000256" key="2">
    <source>
        <dbReference type="ARBA" id="ARBA00023128"/>
    </source>
</evidence>
<reference evidence="6" key="1">
    <citation type="submission" date="2007-04" db="EMBL/GenBank/DDBJ databases">
        <title>Annotation of Pediculus humanus corporis strain USDA.</title>
        <authorList>
            <person name="Kirkness E."/>
            <person name="Hannick L."/>
            <person name="Hass B."/>
            <person name="Bruggner R."/>
            <person name="Lawson D."/>
            <person name="Bidwell S."/>
            <person name="Joardar V."/>
            <person name="Caler E."/>
            <person name="Walenz B."/>
            <person name="Inman J."/>
            <person name="Schobel S."/>
            <person name="Galinsky K."/>
            <person name="Amedeo P."/>
            <person name="Strausberg R."/>
        </authorList>
    </citation>
    <scope>NUCLEOTIDE SEQUENCE</scope>
    <source>
        <strain evidence="6">USDA</strain>
    </source>
</reference>
<dbReference type="EMBL" id="AAZO01003407">
    <property type="status" value="NOT_ANNOTATED_CDS"/>
    <property type="molecule type" value="Genomic_DNA"/>
</dbReference>
<dbReference type="OMA" id="CYDNYCD"/>
<reference evidence="7" key="3">
    <citation type="submission" date="2021-02" db="UniProtKB">
        <authorList>
            <consortium name="EnsemblMetazoa"/>
        </authorList>
    </citation>
    <scope>IDENTIFICATION</scope>
    <source>
        <strain evidence="7">USDA</strain>
    </source>
</reference>
<dbReference type="STRING" id="121224.E0VLU4"/>
<evidence type="ECO:0000256" key="1">
    <source>
        <dbReference type="ARBA" id="ARBA00004173"/>
    </source>
</evidence>
<name>E0VLU4_PEDHC</name>
<organism>
    <name type="scientific">Pediculus humanus subsp. corporis</name>
    <name type="common">Body louse</name>
    <dbReference type="NCBI Taxonomy" id="121224"/>
    <lineage>
        <taxon>Eukaryota</taxon>
        <taxon>Metazoa</taxon>
        <taxon>Ecdysozoa</taxon>
        <taxon>Arthropoda</taxon>
        <taxon>Hexapoda</taxon>
        <taxon>Insecta</taxon>
        <taxon>Pterygota</taxon>
        <taxon>Neoptera</taxon>
        <taxon>Paraneoptera</taxon>
        <taxon>Psocodea</taxon>
        <taxon>Troctomorpha</taxon>
        <taxon>Phthiraptera</taxon>
        <taxon>Anoplura</taxon>
        <taxon>Pediculidae</taxon>
        <taxon>Pediculus</taxon>
    </lineage>
</organism>
<dbReference type="AlphaFoldDB" id="E0VLU4"/>
<keyword evidence="2 4" id="KW-0496">Mitochondrion</keyword>
<dbReference type="EMBL" id="DS235281">
    <property type="protein sequence ID" value="EEB14350.1"/>
    <property type="molecule type" value="Genomic_DNA"/>
</dbReference>
<dbReference type="eggNOG" id="KOG3057">
    <property type="taxonomic scope" value="Eukaryota"/>
</dbReference>
<dbReference type="OrthoDB" id="1107506at2759"/>
<evidence type="ECO:0000256" key="3">
    <source>
        <dbReference type="ARBA" id="ARBA00023157"/>
    </source>
</evidence>
<comment type="similarity">
    <text evidence="4">Belongs to the cytochrome c oxidase subunit 6B.</text>
</comment>
<dbReference type="HOGENOM" id="CLU_133964_3_1_1"/>
<evidence type="ECO:0000313" key="8">
    <source>
        <dbReference type="Proteomes" id="UP000009046"/>
    </source>
</evidence>
<gene>
    <name evidence="7" type="primary">8229721</name>
    <name evidence="6" type="ORF">Phum_PHUM294200</name>
</gene>
<dbReference type="PROSITE" id="PS51808">
    <property type="entry name" value="CHCH"/>
    <property type="match status" value="1"/>
</dbReference>
<keyword evidence="3 5" id="KW-1015">Disulfide bond</keyword>
<sequence length="80" mass="9391">MGKSEVQEFSTAPYDPRFPNTNQTRHCYNYFVDYHRCAKNNGDSAEICQSFKKVYRSLCPNAWIEKWTTDIDEGTFPTKI</sequence>
<dbReference type="PIRSF" id="PIRSF000278">
    <property type="entry name" value="Cyt_c_oxidase_6B"/>
    <property type="match status" value="1"/>
</dbReference>